<dbReference type="Proteomes" id="UP000800039">
    <property type="component" value="Unassembled WGS sequence"/>
</dbReference>
<dbReference type="OrthoDB" id="3763763at2759"/>
<evidence type="ECO:0000313" key="1">
    <source>
        <dbReference type="EMBL" id="KAF1848610.1"/>
    </source>
</evidence>
<dbReference type="PANTHER" id="PTHR42085:SF1">
    <property type="entry name" value="F-BOX DOMAIN-CONTAINING PROTEIN"/>
    <property type="match status" value="1"/>
</dbReference>
<dbReference type="GeneID" id="63854971"/>
<protein>
    <recommendedName>
        <fullName evidence="3">F-box domain-containing protein</fullName>
    </recommendedName>
</protein>
<dbReference type="AlphaFoldDB" id="A0A9P4GN39"/>
<gene>
    <name evidence="1" type="ORF">K460DRAFT_415146</name>
</gene>
<dbReference type="EMBL" id="ML976615">
    <property type="protein sequence ID" value="KAF1848610.1"/>
    <property type="molecule type" value="Genomic_DNA"/>
</dbReference>
<evidence type="ECO:0000313" key="2">
    <source>
        <dbReference type="Proteomes" id="UP000800039"/>
    </source>
</evidence>
<accession>A0A9P4GN39</accession>
<comment type="caution">
    <text evidence="1">The sequence shown here is derived from an EMBL/GenBank/DDBJ whole genome shotgun (WGS) entry which is preliminary data.</text>
</comment>
<reference evidence="1" key="1">
    <citation type="submission" date="2020-01" db="EMBL/GenBank/DDBJ databases">
        <authorList>
            <consortium name="DOE Joint Genome Institute"/>
            <person name="Haridas S."/>
            <person name="Albert R."/>
            <person name="Binder M."/>
            <person name="Bloem J."/>
            <person name="Labutti K."/>
            <person name="Salamov A."/>
            <person name="Andreopoulos B."/>
            <person name="Baker S.E."/>
            <person name="Barry K."/>
            <person name="Bills G."/>
            <person name="Bluhm B.H."/>
            <person name="Cannon C."/>
            <person name="Castanera R."/>
            <person name="Culley D.E."/>
            <person name="Daum C."/>
            <person name="Ezra D."/>
            <person name="Gonzalez J.B."/>
            <person name="Henrissat B."/>
            <person name="Kuo A."/>
            <person name="Liang C."/>
            <person name="Lipzen A."/>
            <person name="Lutzoni F."/>
            <person name="Magnuson J."/>
            <person name="Mondo S."/>
            <person name="Nolan M."/>
            <person name="Ohm R."/>
            <person name="Pangilinan J."/>
            <person name="Park H.-J."/>
            <person name="Ramirez L."/>
            <person name="Alfaro M."/>
            <person name="Sun H."/>
            <person name="Tritt A."/>
            <person name="Yoshinaga Y."/>
            <person name="Zwiers L.-H."/>
            <person name="Turgeon B.G."/>
            <person name="Goodwin S.B."/>
            <person name="Spatafora J.W."/>
            <person name="Crous P.W."/>
            <person name="Grigoriev I.V."/>
        </authorList>
    </citation>
    <scope>NUCLEOTIDE SEQUENCE</scope>
    <source>
        <strain evidence="1">CBS 394.84</strain>
    </source>
</reference>
<keyword evidence="2" id="KW-1185">Reference proteome</keyword>
<dbReference type="InterPro" id="IPR038883">
    <property type="entry name" value="AN11006-like"/>
</dbReference>
<sequence length="289" mass="33797">MTPSTNTLETVDSNPPKKVSYLISLPAELRNIIYNFTFPTTSSLVYKTPSRYEKRGILYEANIVNCSNTQAKEYNQLKYANRQLYKETADLELIHNEITFQQNFDWDDTPVEQLYSFTNTLLARKLHWLTRIVLRPSVYSLYMKDDHTNLVEAIDSWEKVACRFEAYPQLAVKYVLSTFQSSHATSAGYIENAESFILSGIEIAMAIRKYDPSYALSPPRFIPWKDQLRWDETIELERRLPNFRIFPNQTEIGQNWILFAAKQLCDTHESGHSLCRWILLAKEWIERGI</sequence>
<name>A0A9P4GN39_9PLEO</name>
<evidence type="ECO:0008006" key="3">
    <source>
        <dbReference type="Google" id="ProtNLM"/>
    </source>
</evidence>
<dbReference type="RefSeq" id="XP_040791173.1">
    <property type="nucleotide sequence ID" value="XM_040937721.1"/>
</dbReference>
<dbReference type="PANTHER" id="PTHR42085">
    <property type="entry name" value="F-BOX DOMAIN-CONTAINING PROTEIN"/>
    <property type="match status" value="1"/>
</dbReference>
<organism evidence="1 2">
    <name type="scientific">Cucurbitaria berberidis CBS 394.84</name>
    <dbReference type="NCBI Taxonomy" id="1168544"/>
    <lineage>
        <taxon>Eukaryota</taxon>
        <taxon>Fungi</taxon>
        <taxon>Dikarya</taxon>
        <taxon>Ascomycota</taxon>
        <taxon>Pezizomycotina</taxon>
        <taxon>Dothideomycetes</taxon>
        <taxon>Pleosporomycetidae</taxon>
        <taxon>Pleosporales</taxon>
        <taxon>Pleosporineae</taxon>
        <taxon>Cucurbitariaceae</taxon>
        <taxon>Cucurbitaria</taxon>
    </lineage>
</organism>
<proteinExistence type="predicted"/>